<accession>A0A8T0E8P4</accession>
<feature type="region of interest" description="Disordered" evidence="1">
    <location>
        <begin position="20"/>
        <end position="39"/>
    </location>
</feature>
<dbReference type="EMBL" id="JABXBU010002230">
    <property type="protein sequence ID" value="KAF8768123.1"/>
    <property type="molecule type" value="Genomic_DNA"/>
</dbReference>
<evidence type="ECO:0000313" key="3">
    <source>
        <dbReference type="Proteomes" id="UP000807504"/>
    </source>
</evidence>
<name>A0A8T0E8P4_ARGBR</name>
<sequence length="97" mass="11113">MHGKANDFWSRGIYHGGRKEKSIRATTHEYQTSSSSEQKQWQEETKFGFYSLPGVQDDDVEKLLSRNAGKGLFVPDSLQMGRDSRLIWEKNKGFSQG</sequence>
<dbReference type="Proteomes" id="UP000807504">
    <property type="component" value="Unassembled WGS sequence"/>
</dbReference>
<evidence type="ECO:0000313" key="2">
    <source>
        <dbReference type="EMBL" id="KAF8768123.1"/>
    </source>
</evidence>
<organism evidence="2 3">
    <name type="scientific">Argiope bruennichi</name>
    <name type="common">Wasp spider</name>
    <name type="synonym">Aranea bruennichi</name>
    <dbReference type="NCBI Taxonomy" id="94029"/>
    <lineage>
        <taxon>Eukaryota</taxon>
        <taxon>Metazoa</taxon>
        <taxon>Ecdysozoa</taxon>
        <taxon>Arthropoda</taxon>
        <taxon>Chelicerata</taxon>
        <taxon>Arachnida</taxon>
        <taxon>Araneae</taxon>
        <taxon>Araneomorphae</taxon>
        <taxon>Entelegynae</taxon>
        <taxon>Araneoidea</taxon>
        <taxon>Araneidae</taxon>
        <taxon>Argiope</taxon>
    </lineage>
</organism>
<keyword evidence="3" id="KW-1185">Reference proteome</keyword>
<proteinExistence type="predicted"/>
<reference evidence="2" key="1">
    <citation type="journal article" date="2020" name="bioRxiv">
        <title>Chromosome-level reference genome of the European wasp spider Argiope bruennichi: a resource for studies on range expansion and evolutionary adaptation.</title>
        <authorList>
            <person name="Sheffer M.M."/>
            <person name="Hoppe A."/>
            <person name="Krehenwinkel H."/>
            <person name="Uhl G."/>
            <person name="Kuss A.W."/>
            <person name="Jensen L."/>
            <person name="Jensen C."/>
            <person name="Gillespie R.G."/>
            <person name="Hoff K.J."/>
            <person name="Prost S."/>
        </authorList>
    </citation>
    <scope>NUCLEOTIDE SEQUENCE</scope>
</reference>
<dbReference type="AlphaFoldDB" id="A0A8T0E8P4"/>
<protein>
    <submittedName>
        <fullName evidence="2">Uncharacterized protein</fullName>
    </submittedName>
</protein>
<reference evidence="2" key="2">
    <citation type="submission" date="2020-06" db="EMBL/GenBank/DDBJ databases">
        <authorList>
            <person name="Sheffer M."/>
        </authorList>
    </citation>
    <scope>NUCLEOTIDE SEQUENCE</scope>
</reference>
<comment type="caution">
    <text evidence="2">The sequence shown here is derived from an EMBL/GenBank/DDBJ whole genome shotgun (WGS) entry which is preliminary data.</text>
</comment>
<evidence type="ECO:0000256" key="1">
    <source>
        <dbReference type="SAM" id="MobiDB-lite"/>
    </source>
</evidence>
<gene>
    <name evidence="2" type="ORF">HNY73_020974</name>
</gene>